<dbReference type="InterPro" id="IPR000531">
    <property type="entry name" value="Beta-barrel_TonB"/>
</dbReference>
<dbReference type="EMBL" id="CP011412">
    <property type="protein sequence ID" value="AKH20481.1"/>
    <property type="molecule type" value="Genomic_DNA"/>
</dbReference>
<feature type="chain" id="PRO_5002517319" evidence="12">
    <location>
        <begin position="33"/>
        <end position="766"/>
    </location>
</feature>
<keyword evidence="4 9" id="KW-0812">Transmembrane</keyword>
<feature type="domain" description="TonB-dependent receptor-like beta-barrel" evidence="13">
    <location>
        <begin position="240"/>
        <end position="720"/>
    </location>
</feature>
<keyword evidence="15" id="KW-0675">Receptor</keyword>
<evidence type="ECO:0000256" key="3">
    <source>
        <dbReference type="ARBA" id="ARBA00022452"/>
    </source>
</evidence>
<evidence type="ECO:0000256" key="8">
    <source>
        <dbReference type="ARBA" id="ARBA00023237"/>
    </source>
</evidence>
<dbReference type="KEGG" id="seds:AAY24_09085"/>
<comment type="subcellular location">
    <subcellularLocation>
        <location evidence="1 9">Cell outer membrane</location>
        <topology evidence="1 9">Multi-pass membrane protein</topology>
    </subcellularLocation>
</comment>
<dbReference type="PATRIC" id="fig|1543721.4.peg.1878"/>
<gene>
    <name evidence="15" type="ORF">AAY24_09085</name>
</gene>
<accession>A0A0F7JV86</accession>
<proteinExistence type="inferred from homology"/>
<dbReference type="PANTHER" id="PTHR30069">
    <property type="entry name" value="TONB-DEPENDENT OUTER MEMBRANE RECEPTOR"/>
    <property type="match status" value="1"/>
</dbReference>
<dbReference type="GO" id="GO:0009279">
    <property type="term" value="C:cell outer membrane"/>
    <property type="evidence" value="ECO:0007669"/>
    <property type="project" value="UniProtKB-SubCell"/>
</dbReference>
<protein>
    <submittedName>
        <fullName evidence="15">TonB-dependent receptor</fullName>
    </submittedName>
</protein>
<dbReference type="PANTHER" id="PTHR30069:SF49">
    <property type="entry name" value="OUTER MEMBRANE PROTEIN C"/>
    <property type="match status" value="1"/>
</dbReference>
<dbReference type="GO" id="GO:0015344">
    <property type="term" value="F:siderophore uptake transmembrane transporter activity"/>
    <property type="evidence" value="ECO:0007669"/>
    <property type="project" value="TreeGrafter"/>
</dbReference>
<evidence type="ECO:0000256" key="4">
    <source>
        <dbReference type="ARBA" id="ARBA00022692"/>
    </source>
</evidence>
<keyword evidence="7 9" id="KW-0472">Membrane</keyword>
<keyword evidence="3 9" id="KW-1134">Transmembrane beta strand</keyword>
<dbReference type="PROSITE" id="PS01156">
    <property type="entry name" value="TONB_DEPENDENT_REC_2"/>
    <property type="match status" value="1"/>
</dbReference>
<sequence>MNKNSSGINTPPFRRRLLVLLTAFLVQGSALAEDTAPSITVSAEPVTDGEAPDRTAMDAAVVKRSRAATSDTASMLKNIPGVMTYSAGGVSSLPVIHGLADDRLRVKVDGMDLISACGNHMNPPLSYIDPTSVSNAQVFAGITPVSVGGDSIGGAILVDSPDPEFAQPGAGLLTKGEVGATYRSNGNVRGGNVKATIANENLSLTYRGSTIKADDYKAGGAFKPAGPAAAGREWLDADEVGSTYYDSTNHALDIGLRNGNHLFELTLGLQDISDQGYPNQRMDMTGNDSTQINFGYKGDFDWGSLDARAYREHTRHKMQFGDDKLFWYGPNPPAPNTDGVPCTPAGGGAGCAAGMPMDTEGDNLGLQVKAEIPLSLRDMLRVGGEVQRYRLDDWWEPAGKGMWPDAFININDGQRDRLALFAEWEAQWTPQWLTQFGLRGERVSMDAGEVQGYNTTSAQYAAESAAFNAADRDKTDNNLDLTALARFTPDRNRSIEFGYARKTRSPNLYERYAWSTGGMAMRMINMAGDGNGYVGNLDLEPEIAHTLSATFDWHAADGKEWGLKLTPYFTYVDDYIDAKRCASANMNCGAANQTATNAFVYLQFVNQSARLYGLDISGHYPLAKGTRFGRFTARGALSYVRGENRDTGDNLYNIMPLNAKLAVEQQYGGWTNAIEVELVDSKDDVSSVRNELETDSYALLHLRGSYEWKQLRLDFGVENLFDKFYNHPLGGAYTGQGKTMSGTGVAWGTPVPGMGRSLYAGVNYSF</sequence>
<keyword evidence="5 12" id="KW-0732">Signal</keyword>
<keyword evidence="16" id="KW-1185">Reference proteome</keyword>
<comment type="similarity">
    <text evidence="9 11">Belongs to the TonB-dependent receptor family.</text>
</comment>
<dbReference type="InterPro" id="IPR037066">
    <property type="entry name" value="Plug_dom_sf"/>
</dbReference>
<dbReference type="SUPFAM" id="SSF56935">
    <property type="entry name" value="Porins"/>
    <property type="match status" value="1"/>
</dbReference>
<feature type="short sequence motif" description="TonB C-terminal box" evidence="10">
    <location>
        <begin position="749"/>
        <end position="766"/>
    </location>
</feature>
<dbReference type="InterPro" id="IPR039426">
    <property type="entry name" value="TonB-dep_rcpt-like"/>
</dbReference>
<dbReference type="InterPro" id="IPR010917">
    <property type="entry name" value="TonB_rcpt_CS"/>
</dbReference>
<dbReference type="PROSITE" id="PS52016">
    <property type="entry name" value="TONB_DEPENDENT_REC_3"/>
    <property type="match status" value="1"/>
</dbReference>
<dbReference type="InterPro" id="IPR036942">
    <property type="entry name" value="Beta-barrel_TonB_sf"/>
</dbReference>
<organism evidence="15 16">
    <name type="scientific">Sedimenticola thiotaurini</name>
    <dbReference type="NCBI Taxonomy" id="1543721"/>
    <lineage>
        <taxon>Bacteria</taxon>
        <taxon>Pseudomonadati</taxon>
        <taxon>Pseudomonadota</taxon>
        <taxon>Gammaproteobacteria</taxon>
        <taxon>Chromatiales</taxon>
        <taxon>Sedimenticolaceae</taxon>
        <taxon>Sedimenticola</taxon>
    </lineage>
</organism>
<evidence type="ECO:0000256" key="7">
    <source>
        <dbReference type="ARBA" id="ARBA00023136"/>
    </source>
</evidence>
<evidence type="ECO:0000256" key="10">
    <source>
        <dbReference type="PROSITE-ProRule" id="PRU10144"/>
    </source>
</evidence>
<evidence type="ECO:0000256" key="12">
    <source>
        <dbReference type="SAM" id="SignalP"/>
    </source>
</evidence>
<evidence type="ECO:0000256" key="6">
    <source>
        <dbReference type="ARBA" id="ARBA00023077"/>
    </source>
</evidence>
<evidence type="ECO:0000259" key="13">
    <source>
        <dbReference type="Pfam" id="PF00593"/>
    </source>
</evidence>
<keyword evidence="2 9" id="KW-0813">Transport</keyword>
<dbReference type="Pfam" id="PF07715">
    <property type="entry name" value="Plug"/>
    <property type="match status" value="1"/>
</dbReference>
<evidence type="ECO:0000256" key="1">
    <source>
        <dbReference type="ARBA" id="ARBA00004571"/>
    </source>
</evidence>
<dbReference type="Proteomes" id="UP000034410">
    <property type="component" value="Chromosome"/>
</dbReference>
<evidence type="ECO:0000313" key="16">
    <source>
        <dbReference type="Proteomes" id="UP000034410"/>
    </source>
</evidence>
<dbReference type="InterPro" id="IPR012910">
    <property type="entry name" value="Plug_dom"/>
</dbReference>
<evidence type="ECO:0000256" key="5">
    <source>
        <dbReference type="ARBA" id="ARBA00022729"/>
    </source>
</evidence>
<keyword evidence="8 9" id="KW-0998">Cell outer membrane</keyword>
<evidence type="ECO:0000313" key="15">
    <source>
        <dbReference type="EMBL" id="AKH20481.1"/>
    </source>
</evidence>
<dbReference type="Gene3D" id="2.40.170.20">
    <property type="entry name" value="TonB-dependent receptor, beta-barrel domain"/>
    <property type="match status" value="1"/>
</dbReference>
<dbReference type="GO" id="GO:0044718">
    <property type="term" value="P:siderophore transmembrane transport"/>
    <property type="evidence" value="ECO:0007669"/>
    <property type="project" value="TreeGrafter"/>
</dbReference>
<dbReference type="RefSeq" id="WP_046859414.1">
    <property type="nucleotide sequence ID" value="NZ_CP011412.1"/>
</dbReference>
<evidence type="ECO:0000256" key="9">
    <source>
        <dbReference type="PROSITE-ProRule" id="PRU01360"/>
    </source>
</evidence>
<dbReference type="Gene3D" id="2.170.130.10">
    <property type="entry name" value="TonB-dependent receptor, plug domain"/>
    <property type="match status" value="1"/>
</dbReference>
<keyword evidence="6 11" id="KW-0798">TonB box</keyword>
<evidence type="ECO:0000256" key="11">
    <source>
        <dbReference type="RuleBase" id="RU003357"/>
    </source>
</evidence>
<feature type="signal peptide" evidence="12">
    <location>
        <begin position="1"/>
        <end position="32"/>
    </location>
</feature>
<name>A0A0F7JV86_9GAMM</name>
<dbReference type="Pfam" id="PF00593">
    <property type="entry name" value="TonB_dep_Rec_b-barrel"/>
    <property type="match status" value="1"/>
</dbReference>
<evidence type="ECO:0000259" key="14">
    <source>
        <dbReference type="Pfam" id="PF07715"/>
    </source>
</evidence>
<evidence type="ECO:0000256" key="2">
    <source>
        <dbReference type="ARBA" id="ARBA00022448"/>
    </source>
</evidence>
<reference evidence="15 16" key="1">
    <citation type="journal article" date="2015" name="Genome Announc.">
        <title>Complete Genome Sequence of Sedimenticola thiotaurini Strain SIP-G1, a Polyphosphate- and Polyhydroxyalkanoate-Accumulating Sulfur-Oxidizing Gammaproteobacterium Isolated from Salt Marsh Sediments.</title>
        <authorList>
            <person name="Flood B.E."/>
            <person name="Jones D.S."/>
            <person name="Bailey J.V."/>
        </authorList>
    </citation>
    <scope>NUCLEOTIDE SEQUENCE [LARGE SCALE GENOMIC DNA]</scope>
    <source>
        <strain evidence="15 16">SIP-G1</strain>
    </source>
</reference>
<dbReference type="AlphaFoldDB" id="A0A0F7JV86"/>
<dbReference type="OrthoDB" id="5332150at2"/>
<feature type="domain" description="TonB-dependent receptor plug" evidence="14">
    <location>
        <begin position="56"/>
        <end position="155"/>
    </location>
</feature>